<dbReference type="InterPro" id="IPR009739">
    <property type="entry name" value="LprI-like_N"/>
</dbReference>
<feature type="chain" id="PRO_5046086474" evidence="1">
    <location>
        <begin position="28"/>
        <end position="349"/>
    </location>
</feature>
<feature type="signal peptide" evidence="1">
    <location>
        <begin position="1"/>
        <end position="27"/>
    </location>
</feature>
<dbReference type="Proteomes" id="UP001597110">
    <property type="component" value="Unassembled WGS sequence"/>
</dbReference>
<name>A0ABW2YH74_9GAMM</name>
<protein>
    <submittedName>
        <fullName evidence="3">Lysozyme inhibitor LprI family protein</fullName>
    </submittedName>
</protein>
<keyword evidence="1" id="KW-0732">Signal</keyword>
<sequence>MIHARLAALPVLSACLVFLACAAPAFADDDGPHDAVCRQWMKTPIPKQDIGSAPADCDAEVLYYGRDGKGTGRDLVAARHCAYRQRGTGAQVESQSEVFGGSGILMMLYANGEGVKRNLPLAKRFACEYGGAPAEVDGRLEHIDAIAEGTDTQAMDICDDITSGLMAGFCSRRSADAARFERNQRWQMLQAAWTPAQRAAWADVRKAADDYFDLVSREETDMSGTARGAFAVGAREDLEIALLDAVTRFESGKRPTQKAGDFARADKALNATYKATLAKLVAGLGDGMFGDYGTIGPDGVRQTQRAWLRYRDAWVRFATLRWPGTPADAWKAWLTEERTKALAELVSEG</sequence>
<evidence type="ECO:0000313" key="4">
    <source>
        <dbReference type="Proteomes" id="UP001597110"/>
    </source>
</evidence>
<evidence type="ECO:0000256" key="1">
    <source>
        <dbReference type="SAM" id="SignalP"/>
    </source>
</evidence>
<proteinExistence type="predicted"/>
<comment type="caution">
    <text evidence="3">The sequence shown here is derived from an EMBL/GenBank/DDBJ whole genome shotgun (WGS) entry which is preliminary data.</text>
</comment>
<gene>
    <name evidence="3" type="ORF">ACFQ0E_11730</name>
</gene>
<evidence type="ECO:0000313" key="3">
    <source>
        <dbReference type="EMBL" id="MFD0726263.1"/>
    </source>
</evidence>
<keyword evidence="4" id="KW-1185">Reference proteome</keyword>
<reference evidence="4" key="1">
    <citation type="journal article" date="2019" name="Int. J. Syst. Evol. Microbiol.">
        <title>The Global Catalogue of Microorganisms (GCM) 10K type strain sequencing project: providing services to taxonomists for standard genome sequencing and annotation.</title>
        <authorList>
            <consortium name="The Broad Institute Genomics Platform"/>
            <consortium name="The Broad Institute Genome Sequencing Center for Infectious Disease"/>
            <person name="Wu L."/>
            <person name="Ma J."/>
        </authorList>
    </citation>
    <scope>NUCLEOTIDE SEQUENCE [LARGE SCALE GENOMIC DNA]</scope>
    <source>
        <strain evidence="4">CCUG 55585</strain>
    </source>
</reference>
<accession>A0ABW2YH74</accession>
<dbReference type="RefSeq" id="WP_386823851.1">
    <property type="nucleotide sequence ID" value="NZ_JBHTIF010000001.1"/>
</dbReference>
<dbReference type="Gene3D" id="1.20.1270.180">
    <property type="match status" value="1"/>
</dbReference>
<dbReference type="Pfam" id="PF07007">
    <property type="entry name" value="LprI"/>
    <property type="match status" value="1"/>
</dbReference>
<dbReference type="EMBL" id="JBHTIF010000001">
    <property type="protein sequence ID" value="MFD0726263.1"/>
    <property type="molecule type" value="Genomic_DNA"/>
</dbReference>
<evidence type="ECO:0000259" key="2">
    <source>
        <dbReference type="Pfam" id="PF07007"/>
    </source>
</evidence>
<organism evidence="3 4">
    <name type="scientific">Lysobacter brunescens</name>
    <dbReference type="NCBI Taxonomy" id="262323"/>
    <lineage>
        <taxon>Bacteria</taxon>
        <taxon>Pseudomonadati</taxon>
        <taxon>Pseudomonadota</taxon>
        <taxon>Gammaproteobacteria</taxon>
        <taxon>Lysobacterales</taxon>
        <taxon>Lysobacteraceae</taxon>
        <taxon>Lysobacter</taxon>
    </lineage>
</organism>
<dbReference type="PROSITE" id="PS51257">
    <property type="entry name" value="PROKAR_LIPOPROTEIN"/>
    <property type="match status" value="1"/>
</dbReference>
<feature type="domain" description="Lysozyme inhibitor LprI-like N-terminal" evidence="2">
    <location>
        <begin position="261"/>
        <end position="340"/>
    </location>
</feature>